<reference evidence="11 12" key="1">
    <citation type="journal article" date="2015" name="Int. J. Syst. Evol. Microbiol.">
        <title>Youhaiella tibetensis gen. nov., sp. nov., isolated from subsurface sediment.</title>
        <authorList>
            <person name="Wang Y.X."/>
            <person name="Huang F.Q."/>
            <person name="Nogi Y."/>
            <person name="Pang S.J."/>
            <person name="Wang P.K."/>
            <person name="Lv J."/>
        </authorList>
    </citation>
    <scope>NUCLEOTIDE SEQUENCE [LARGE SCALE GENOMIC DNA]</scope>
    <source>
        <strain evidence="12">fig4</strain>
    </source>
</reference>
<comment type="similarity">
    <text evidence="1">Belongs to the ABC transporter superfamily.</text>
</comment>
<dbReference type="GO" id="GO:0016887">
    <property type="term" value="F:ATP hydrolysis activity"/>
    <property type="evidence" value="ECO:0007669"/>
    <property type="project" value="InterPro"/>
</dbReference>
<gene>
    <name evidence="11" type="ORF">FNA67_17715</name>
</gene>
<dbReference type="SUPFAM" id="SSF52540">
    <property type="entry name" value="P-loop containing nucleoside triphosphate hydrolases"/>
    <property type="match status" value="1"/>
</dbReference>
<dbReference type="Proteomes" id="UP000321062">
    <property type="component" value="Chromosome"/>
</dbReference>
<evidence type="ECO:0000256" key="1">
    <source>
        <dbReference type="ARBA" id="ARBA00005417"/>
    </source>
</evidence>
<evidence type="ECO:0000256" key="8">
    <source>
        <dbReference type="ARBA" id="ARBA00023136"/>
    </source>
</evidence>
<dbReference type="InterPro" id="IPR027417">
    <property type="entry name" value="P-loop_NTPase"/>
</dbReference>
<dbReference type="SMART" id="SM00382">
    <property type="entry name" value="AAA"/>
    <property type="match status" value="1"/>
</dbReference>
<keyword evidence="7" id="KW-1278">Translocase</keyword>
<dbReference type="InterPro" id="IPR050093">
    <property type="entry name" value="ABC_SmlMolc_Importer"/>
</dbReference>
<dbReference type="Gene3D" id="3.40.50.300">
    <property type="entry name" value="P-loop containing nucleotide triphosphate hydrolases"/>
    <property type="match status" value="1"/>
</dbReference>
<dbReference type="PROSITE" id="PS50893">
    <property type="entry name" value="ABC_TRANSPORTER_2"/>
    <property type="match status" value="1"/>
</dbReference>
<feature type="domain" description="ABC transporter" evidence="10">
    <location>
        <begin position="225"/>
        <end position="435"/>
    </location>
</feature>
<dbReference type="Pfam" id="PF00005">
    <property type="entry name" value="ABC_tran"/>
    <property type="match status" value="1"/>
</dbReference>
<evidence type="ECO:0000313" key="12">
    <source>
        <dbReference type="Proteomes" id="UP000321062"/>
    </source>
</evidence>
<keyword evidence="12" id="KW-1185">Reference proteome</keyword>
<dbReference type="AlphaFoldDB" id="A0A5B9DXP1"/>
<accession>A0A5B9DXP1</accession>
<evidence type="ECO:0000256" key="4">
    <source>
        <dbReference type="ARBA" id="ARBA00022519"/>
    </source>
</evidence>
<dbReference type="PANTHER" id="PTHR42781:SF1">
    <property type="entry name" value="THIAMINE IMPORT ATP-BINDING PROTEIN THIQ"/>
    <property type="match status" value="1"/>
</dbReference>
<evidence type="ECO:0000256" key="9">
    <source>
        <dbReference type="SAM" id="MobiDB-lite"/>
    </source>
</evidence>
<keyword evidence="2" id="KW-0813">Transport</keyword>
<name>A0A5B9DXP1_9HYPH</name>
<dbReference type="EMBL" id="CP041690">
    <property type="protein sequence ID" value="QEE22844.1"/>
    <property type="molecule type" value="Genomic_DNA"/>
</dbReference>
<evidence type="ECO:0000256" key="7">
    <source>
        <dbReference type="ARBA" id="ARBA00022967"/>
    </source>
</evidence>
<dbReference type="InterPro" id="IPR017871">
    <property type="entry name" value="ABC_transporter-like_CS"/>
</dbReference>
<sequence length="435" mass="45707">MASLPACAAFSPSPAATASRPPLSPASSSAWPRPRSACSSRCCSPWRAPLPPGTLPASAWAPPPMPIWPSPPWCWRSASSCSCATWASAPTRPRPMSWSSPMPCSRCPSPSPPSARRSRPSRVARAASCAPWGSPAGSSSHWWNSPCSGATSASPSPSPSASRWAISASSRSSARRISPPSRSSCTGLLAPIAAMTPPSSLPSCSSSPSSPSSACRAFSKSSPMLKLDALTYAHPGSGLTYRFDLRAYPGQVTAITGPSGSGKSTLLDLIAGFLRPTSGTMTLDSLDLVPLPPEKRPVSLLFQSETLFEHLSAERNIALGLPPRTPRAEAASRIAAALSEVGLPEVGTQRAATLSGGQKQRVALARTLLRGRPILLLDEPFSALDDETRIATRTLVRNLTQAHRWHTILVSHHADDVASMATVKYRIEAGELVEG</sequence>
<dbReference type="InterPro" id="IPR003593">
    <property type="entry name" value="AAA+_ATPase"/>
</dbReference>
<dbReference type="GO" id="GO:0005524">
    <property type="term" value="F:ATP binding"/>
    <property type="evidence" value="ECO:0007669"/>
    <property type="project" value="UniProtKB-KW"/>
</dbReference>
<keyword evidence="6 11" id="KW-0067">ATP-binding</keyword>
<dbReference type="PANTHER" id="PTHR42781">
    <property type="entry name" value="SPERMIDINE/PUTRESCINE IMPORT ATP-BINDING PROTEIN POTA"/>
    <property type="match status" value="1"/>
</dbReference>
<keyword evidence="4" id="KW-0997">Cell inner membrane</keyword>
<dbReference type="OrthoDB" id="9802264at2"/>
<keyword evidence="3" id="KW-1003">Cell membrane</keyword>
<evidence type="ECO:0000256" key="5">
    <source>
        <dbReference type="ARBA" id="ARBA00022741"/>
    </source>
</evidence>
<keyword evidence="5" id="KW-0547">Nucleotide-binding</keyword>
<dbReference type="InterPro" id="IPR003439">
    <property type="entry name" value="ABC_transporter-like_ATP-bd"/>
</dbReference>
<dbReference type="PROSITE" id="PS00211">
    <property type="entry name" value="ABC_TRANSPORTER_1"/>
    <property type="match status" value="1"/>
</dbReference>
<proteinExistence type="inferred from homology"/>
<dbReference type="KEGG" id="yti:FNA67_17715"/>
<evidence type="ECO:0000256" key="2">
    <source>
        <dbReference type="ARBA" id="ARBA00022448"/>
    </source>
</evidence>
<evidence type="ECO:0000256" key="3">
    <source>
        <dbReference type="ARBA" id="ARBA00022475"/>
    </source>
</evidence>
<protein>
    <submittedName>
        <fullName evidence="11">ATP-binding cassette domain-containing protein</fullName>
    </submittedName>
</protein>
<feature type="region of interest" description="Disordered" evidence="9">
    <location>
        <begin position="1"/>
        <end position="41"/>
    </location>
</feature>
<evidence type="ECO:0000256" key="6">
    <source>
        <dbReference type="ARBA" id="ARBA00022840"/>
    </source>
</evidence>
<evidence type="ECO:0000259" key="10">
    <source>
        <dbReference type="PROSITE" id="PS50893"/>
    </source>
</evidence>
<keyword evidence="8" id="KW-0472">Membrane</keyword>
<evidence type="ECO:0000313" key="11">
    <source>
        <dbReference type="EMBL" id="QEE22844.1"/>
    </source>
</evidence>
<organism evidence="11 12">
    <name type="scientific">Paradevosia tibetensis</name>
    <dbReference type="NCBI Taxonomy" id="1447062"/>
    <lineage>
        <taxon>Bacteria</taxon>
        <taxon>Pseudomonadati</taxon>
        <taxon>Pseudomonadota</taxon>
        <taxon>Alphaproteobacteria</taxon>
        <taxon>Hyphomicrobiales</taxon>
        <taxon>Devosiaceae</taxon>
        <taxon>Paradevosia</taxon>
    </lineage>
</organism>